<evidence type="ECO:0000256" key="6">
    <source>
        <dbReference type="ARBA" id="ARBA00022777"/>
    </source>
</evidence>
<keyword evidence="6" id="KW-0418">Kinase</keyword>
<proteinExistence type="predicted"/>
<keyword evidence="5" id="KW-0547">Nucleotide-binding</keyword>
<keyword evidence="4" id="KW-0808">Transferase</keyword>
<organism evidence="11 12">
    <name type="scientific">Kineosporia mesophila</name>
    <dbReference type="NCBI Taxonomy" id="566012"/>
    <lineage>
        <taxon>Bacteria</taxon>
        <taxon>Bacillati</taxon>
        <taxon>Actinomycetota</taxon>
        <taxon>Actinomycetes</taxon>
        <taxon>Kineosporiales</taxon>
        <taxon>Kineosporiaceae</taxon>
        <taxon>Kineosporia</taxon>
    </lineage>
</organism>
<evidence type="ECO:0000259" key="10">
    <source>
        <dbReference type="Pfam" id="PF07730"/>
    </source>
</evidence>
<accession>A0ABP7A1R9</accession>
<dbReference type="Proteomes" id="UP001501074">
    <property type="component" value="Unassembled WGS sequence"/>
</dbReference>
<feature type="transmembrane region" description="Helical" evidence="9">
    <location>
        <begin position="29"/>
        <end position="47"/>
    </location>
</feature>
<protein>
    <recommendedName>
        <fullName evidence="2">histidine kinase</fullName>
        <ecNumber evidence="2">2.7.13.3</ecNumber>
    </recommendedName>
</protein>
<feature type="transmembrane region" description="Helical" evidence="9">
    <location>
        <begin position="217"/>
        <end position="238"/>
    </location>
</feature>
<keyword evidence="3" id="KW-0597">Phosphoprotein</keyword>
<evidence type="ECO:0000256" key="7">
    <source>
        <dbReference type="ARBA" id="ARBA00022840"/>
    </source>
</evidence>
<evidence type="ECO:0000256" key="1">
    <source>
        <dbReference type="ARBA" id="ARBA00000085"/>
    </source>
</evidence>
<evidence type="ECO:0000256" key="4">
    <source>
        <dbReference type="ARBA" id="ARBA00022679"/>
    </source>
</evidence>
<dbReference type="InterPro" id="IPR050482">
    <property type="entry name" value="Sensor_HK_TwoCompSys"/>
</dbReference>
<feature type="transmembrane region" description="Helical" evidence="9">
    <location>
        <begin position="79"/>
        <end position="95"/>
    </location>
</feature>
<dbReference type="PANTHER" id="PTHR24421">
    <property type="entry name" value="NITRATE/NITRITE SENSOR PROTEIN NARX-RELATED"/>
    <property type="match status" value="1"/>
</dbReference>
<evidence type="ECO:0000313" key="11">
    <source>
        <dbReference type="EMBL" id="GAA3623234.1"/>
    </source>
</evidence>
<dbReference type="InterPro" id="IPR011712">
    <property type="entry name" value="Sig_transdc_His_kin_sub3_dim/P"/>
</dbReference>
<feature type="transmembrane region" description="Helical" evidence="9">
    <location>
        <begin position="183"/>
        <end position="205"/>
    </location>
</feature>
<gene>
    <name evidence="11" type="ORF">GCM10022223_45260</name>
</gene>
<evidence type="ECO:0000313" key="12">
    <source>
        <dbReference type="Proteomes" id="UP001501074"/>
    </source>
</evidence>
<sequence length="595" mass="63872">MVVSSASLVVTAPSPSVPASGTRQWSRTFAMTLVLSLLGAVFMGPLWREYPVVAFGSLLFGAMLTCAGVILWEEPGHRRTAVLLIASALLWALGWSEEWAFGPLPLLSGLSSFLALSLAVWAMFRYPDPALMNRTEKVFAAALAIVLVGGILAQDLTMRPEWKDYDPGTWWVTLYADRGLNDAVIQVASAGQLVLAVLFTVLWTVRIRRMRGLDRQLLTPMALAAPATTLAAVSVPVAQLLEVHGDWKDYTFALQATLFALVPMAFLASVVRRRLADQAVLALIRLVQRHPTPEAVENALREALLDESLHVRYWAPELNTYVDTTGAPDGNTPTDEGRLLLPVASASGAALAVIDTDPALRRHPNVVANAVAASGLALENAQLQAAVLGRLSQVRSNRMQAVRAGAAERRRIERDLHDGAQQRLLALKLFLAASDSNDLTKTSRERLKGISQEISRALDELRDLARGIHPALLSQAGLGAAVEAVAQRQPGPVGVALPSVRFPAATEETAYTLICAVLTAAREPTGRQVHLEIRGHESEGVLIIEIEDDDARPAQLRLGAELPGMIDQVRALGGDVMFSALGHGGSLMVAAVPGV</sequence>
<dbReference type="PANTHER" id="PTHR24421:SF10">
    <property type="entry name" value="NITRATE_NITRITE SENSOR PROTEIN NARQ"/>
    <property type="match status" value="1"/>
</dbReference>
<dbReference type="Pfam" id="PF07730">
    <property type="entry name" value="HisKA_3"/>
    <property type="match status" value="1"/>
</dbReference>
<evidence type="ECO:0000256" key="9">
    <source>
        <dbReference type="SAM" id="Phobius"/>
    </source>
</evidence>
<evidence type="ECO:0000256" key="2">
    <source>
        <dbReference type="ARBA" id="ARBA00012438"/>
    </source>
</evidence>
<keyword evidence="12" id="KW-1185">Reference proteome</keyword>
<feature type="transmembrane region" description="Helical" evidence="9">
    <location>
        <begin position="138"/>
        <end position="157"/>
    </location>
</feature>
<keyword evidence="9" id="KW-1133">Transmembrane helix</keyword>
<dbReference type="Gene3D" id="6.10.250.2870">
    <property type="match status" value="1"/>
</dbReference>
<name>A0ABP7A1R9_9ACTN</name>
<evidence type="ECO:0000256" key="8">
    <source>
        <dbReference type="ARBA" id="ARBA00023012"/>
    </source>
</evidence>
<keyword evidence="7" id="KW-0067">ATP-binding</keyword>
<evidence type="ECO:0000256" key="5">
    <source>
        <dbReference type="ARBA" id="ARBA00022741"/>
    </source>
</evidence>
<comment type="caution">
    <text evidence="11">The sequence shown here is derived from an EMBL/GenBank/DDBJ whole genome shotgun (WGS) entry which is preliminary data.</text>
</comment>
<feature type="transmembrane region" description="Helical" evidence="9">
    <location>
        <begin position="107"/>
        <end position="126"/>
    </location>
</feature>
<keyword evidence="9" id="KW-0812">Transmembrane</keyword>
<evidence type="ECO:0000256" key="3">
    <source>
        <dbReference type="ARBA" id="ARBA00022553"/>
    </source>
</evidence>
<dbReference type="EMBL" id="BAAAZO010000009">
    <property type="protein sequence ID" value="GAA3623234.1"/>
    <property type="molecule type" value="Genomic_DNA"/>
</dbReference>
<feature type="transmembrane region" description="Helical" evidence="9">
    <location>
        <begin position="250"/>
        <end position="271"/>
    </location>
</feature>
<keyword evidence="8" id="KW-0902">Two-component regulatory system</keyword>
<dbReference type="EC" id="2.7.13.3" evidence="2"/>
<feature type="transmembrane region" description="Helical" evidence="9">
    <location>
        <begin position="53"/>
        <end position="72"/>
    </location>
</feature>
<reference evidence="12" key="1">
    <citation type="journal article" date="2019" name="Int. J. Syst. Evol. Microbiol.">
        <title>The Global Catalogue of Microorganisms (GCM) 10K type strain sequencing project: providing services to taxonomists for standard genome sequencing and annotation.</title>
        <authorList>
            <consortium name="The Broad Institute Genomics Platform"/>
            <consortium name="The Broad Institute Genome Sequencing Center for Infectious Disease"/>
            <person name="Wu L."/>
            <person name="Ma J."/>
        </authorList>
    </citation>
    <scope>NUCLEOTIDE SEQUENCE [LARGE SCALE GENOMIC DNA]</scope>
    <source>
        <strain evidence="12">JCM 16902</strain>
    </source>
</reference>
<feature type="domain" description="Signal transduction histidine kinase subgroup 3 dimerisation and phosphoacceptor" evidence="10">
    <location>
        <begin position="408"/>
        <end position="472"/>
    </location>
</feature>
<keyword evidence="9" id="KW-0472">Membrane</keyword>
<comment type="catalytic activity">
    <reaction evidence="1">
        <text>ATP + protein L-histidine = ADP + protein N-phospho-L-histidine.</text>
        <dbReference type="EC" id="2.7.13.3"/>
    </reaction>
</comment>